<dbReference type="EMBL" id="MU250554">
    <property type="protein sequence ID" value="KAG7442025.1"/>
    <property type="molecule type" value="Genomic_DNA"/>
</dbReference>
<comment type="caution">
    <text evidence="1">The sequence shown here is derived from an EMBL/GenBank/DDBJ whole genome shotgun (WGS) entry which is preliminary data.</text>
</comment>
<reference evidence="1" key="1">
    <citation type="submission" date="2020-11" db="EMBL/GenBank/DDBJ databases">
        <title>Adaptations for nitrogen fixation in a non-lichenized fungal sporocarp promotes dispersal by wood-feeding termites.</title>
        <authorList>
            <consortium name="DOE Joint Genome Institute"/>
            <person name="Koch R.A."/>
            <person name="Yoon G."/>
            <person name="Arayal U."/>
            <person name="Lail K."/>
            <person name="Amirebrahimi M."/>
            <person name="Labutti K."/>
            <person name="Lipzen A."/>
            <person name="Riley R."/>
            <person name="Barry K."/>
            <person name="Henrissat B."/>
            <person name="Grigoriev I.V."/>
            <person name="Herr J.R."/>
            <person name="Aime M.C."/>
        </authorList>
    </citation>
    <scope>NUCLEOTIDE SEQUENCE</scope>
    <source>
        <strain evidence="1">MCA 3950</strain>
    </source>
</reference>
<dbReference type="Proteomes" id="UP000812287">
    <property type="component" value="Unassembled WGS sequence"/>
</dbReference>
<organism evidence="1 2">
    <name type="scientific">Guyanagaster necrorhizus</name>
    <dbReference type="NCBI Taxonomy" id="856835"/>
    <lineage>
        <taxon>Eukaryota</taxon>
        <taxon>Fungi</taxon>
        <taxon>Dikarya</taxon>
        <taxon>Basidiomycota</taxon>
        <taxon>Agaricomycotina</taxon>
        <taxon>Agaricomycetes</taxon>
        <taxon>Agaricomycetidae</taxon>
        <taxon>Agaricales</taxon>
        <taxon>Marasmiineae</taxon>
        <taxon>Physalacriaceae</taxon>
        <taxon>Guyanagaster</taxon>
    </lineage>
</organism>
<dbReference type="GeneID" id="66099975"/>
<dbReference type="RefSeq" id="XP_043035525.1">
    <property type="nucleotide sequence ID" value="XM_043177688.1"/>
</dbReference>
<name>A0A9P8ANK9_9AGAR</name>
<evidence type="ECO:0000313" key="2">
    <source>
        <dbReference type="Proteomes" id="UP000812287"/>
    </source>
</evidence>
<keyword evidence="2" id="KW-1185">Reference proteome</keyword>
<accession>A0A9P8ANK9</accession>
<proteinExistence type="predicted"/>
<protein>
    <submittedName>
        <fullName evidence="1">Uncharacterized protein</fullName>
    </submittedName>
</protein>
<sequence length="154" mass="17060">MICGGVKTWEIDVFIVFFAQAAVVTLETVIISLGRWLAIPEHEAWSYVGYIWVAGCDGIDPAVGALRLQGRSYLAYFGMREYTLGIAEKGVDCALMMGEGKKEWFGEGCWKCAPHIFVEVAGLGDRDIRHSVVVAPYDVCLSAPRSDRSNQRDH</sequence>
<evidence type="ECO:0000313" key="1">
    <source>
        <dbReference type="EMBL" id="KAG7442025.1"/>
    </source>
</evidence>
<dbReference type="AlphaFoldDB" id="A0A9P8ANK9"/>
<gene>
    <name evidence="1" type="ORF">BT62DRAFT_1010800</name>
</gene>